<evidence type="ECO:0000313" key="2">
    <source>
        <dbReference type="EMBL" id="TQE04653.1"/>
    </source>
</evidence>
<evidence type="ECO:0000313" key="3">
    <source>
        <dbReference type="Proteomes" id="UP000315295"/>
    </source>
</evidence>
<sequence>MANKREDLDVENQAEGLVLLFLKTAIFFVCHFFQYKFVSNTGTHICTGFGWSKYFIDRMAVTYDYDPCTSFTFMLRWDSLTHLCFNVTLRLQMPSI</sequence>
<gene>
    <name evidence="2" type="ORF">C1H46_009736</name>
</gene>
<protein>
    <submittedName>
        <fullName evidence="2">Uncharacterized protein</fullName>
    </submittedName>
</protein>
<organism evidence="2 3">
    <name type="scientific">Malus baccata</name>
    <name type="common">Siberian crab apple</name>
    <name type="synonym">Pyrus baccata</name>
    <dbReference type="NCBI Taxonomy" id="106549"/>
    <lineage>
        <taxon>Eukaryota</taxon>
        <taxon>Viridiplantae</taxon>
        <taxon>Streptophyta</taxon>
        <taxon>Embryophyta</taxon>
        <taxon>Tracheophyta</taxon>
        <taxon>Spermatophyta</taxon>
        <taxon>Magnoliopsida</taxon>
        <taxon>eudicotyledons</taxon>
        <taxon>Gunneridae</taxon>
        <taxon>Pentapetalae</taxon>
        <taxon>rosids</taxon>
        <taxon>fabids</taxon>
        <taxon>Rosales</taxon>
        <taxon>Rosaceae</taxon>
        <taxon>Amygdaloideae</taxon>
        <taxon>Maleae</taxon>
        <taxon>Malus</taxon>
    </lineage>
</organism>
<reference evidence="2 3" key="1">
    <citation type="journal article" date="2019" name="G3 (Bethesda)">
        <title>Sequencing of a Wild Apple (Malus baccata) Genome Unravels the Differences Between Cultivated and Wild Apple Species Regarding Disease Resistance and Cold Tolerance.</title>
        <authorList>
            <person name="Chen X."/>
        </authorList>
    </citation>
    <scope>NUCLEOTIDE SEQUENCE [LARGE SCALE GENOMIC DNA]</scope>
    <source>
        <strain evidence="3">cv. Shandingzi</strain>
        <tissue evidence="2">Leaves</tissue>
    </source>
</reference>
<dbReference type="AlphaFoldDB" id="A0A540N284"/>
<proteinExistence type="predicted"/>
<feature type="transmembrane region" description="Helical" evidence="1">
    <location>
        <begin position="16"/>
        <end position="35"/>
    </location>
</feature>
<dbReference type="Proteomes" id="UP000315295">
    <property type="component" value="Unassembled WGS sequence"/>
</dbReference>
<keyword evidence="3" id="KW-1185">Reference proteome</keyword>
<accession>A0A540N284</accession>
<name>A0A540N284_MALBA</name>
<keyword evidence="1" id="KW-0472">Membrane</keyword>
<evidence type="ECO:0000256" key="1">
    <source>
        <dbReference type="SAM" id="Phobius"/>
    </source>
</evidence>
<comment type="caution">
    <text evidence="2">The sequence shown here is derived from an EMBL/GenBank/DDBJ whole genome shotgun (WGS) entry which is preliminary data.</text>
</comment>
<dbReference type="EMBL" id="VIEB01000136">
    <property type="protein sequence ID" value="TQE04653.1"/>
    <property type="molecule type" value="Genomic_DNA"/>
</dbReference>
<keyword evidence="1" id="KW-0812">Transmembrane</keyword>
<keyword evidence="1" id="KW-1133">Transmembrane helix</keyword>